<proteinExistence type="predicted"/>
<dbReference type="OrthoDB" id="6195511at2"/>
<dbReference type="EMBL" id="WNKX01000041">
    <property type="protein sequence ID" value="MTW14338.1"/>
    <property type="molecule type" value="Genomic_DNA"/>
</dbReference>
<gene>
    <name evidence="1" type="ORF">GM658_27350</name>
</gene>
<evidence type="ECO:0000313" key="1">
    <source>
        <dbReference type="EMBL" id="MTW14338.1"/>
    </source>
</evidence>
<comment type="caution">
    <text evidence="1">The sequence shown here is derived from an EMBL/GenBank/DDBJ whole genome shotgun (WGS) entry which is preliminary data.</text>
</comment>
<protein>
    <submittedName>
        <fullName evidence="1">Uncharacterized protein</fullName>
    </submittedName>
</protein>
<dbReference type="AlphaFoldDB" id="A0A6L6QPK7"/>
<accession>A0A6L6QPK7</accession>
<reference evidence="1 2" key="1">
    <citation type="submission" date="2019-11" db="EMBL/GenBank/DDBJ databases">
        <title>Type strains purchased from KCTC, JCM and DSMZ.</title>
        <authorList>
            <person name="Lu H."/>
        </authorList>
    </citation>
    <scope>NUCLEOTIDE SEQUENCE [LARGE SCALE GENOMIC DNA]</scope>
    <source>
        <strain evidence="1 2">JCM 31587</strain>
    </source>
</reference>
<name>A0A6L6QPK7_9BURK</name>
<dbReference type="Proteomes" id="UP000472320">
    <property type="component" value="Unassembled WGS sequence"/>
</dbReference>
<organism evidence="1 2">
    <name type="scientific">Massilia eburnea</name>
    <dbReference type="NCBI Taxonomy" id="1776165"/>
    <lineage>
        <taxon>Bacteria</taxon>
        <taxon>Pseudomonadati</taxon>
        <taxon>Pseudomonadota</taxon>
        <taxon>Betaproteobacteria</taxon>
        <taxon>Burkholderiales</taxon>
        <taxon>Oxalobacteraceae</taxon>
        <taxon>Telluria group</taxon>
        <taxon>Massilia</taxon>
    </lineage>
</organism>
<sequence>MANEQQPGKQLSAKGAARRRFTRTGAAASGVLLTLHSQPGMAAIVCATPSGHASALLSARNPDALSCSGRSPGVWLQALEPRGKNHNTPGHVAWPIDPNKKFGSVFTTSKPIGQASFETVLDNNDPVFDPDNLGAHIGAAYLNVLSGRSTFQTELMLVNIWNNLRDYGVFHPTAGVDWNGKAVVEYLSSTMI</sequence>
<evidence type="ECO:0000313" key="2">
    <source>
        <dbReference type="Proteomes" id="UP000472320"/>
    </source>
</evidence>
<keyword evidence="2" id="KW-1185">Reference proteome</keyword>